<accession>A0A8J6TH50</accession>
<dbReference type="Proteomes" id="UP000614469">
    <property type="component" value="Unassembled WGS sequence"/>
</dbReference>
<evidence type="ECO:0000313" key="1">
    <source>
        <dbReference type="EMBL" id="MBC8334185.1"/>
    </source>
</evidence>
<evidence type="ECO:0000313" key="2">
    <source>
        <dbReference type="Proteomes" id="UP000614469"/>
    </source>
</evidence>
<dbReference type="Pfam" id="PF05708">
    <property type="entry name" value="Peptidase_C92"/>
    <property type="match status" value="1"/>
</dbReference>
<gene>
    <name evidence="1" type="ORF">H8E29_02880</name>
</gene>
<dbReference type="EMBL" id="JACNJN010000053">
    <property type="protein sequence ID" value="MBC8334185.1"/>
    <property type="molecule type" value="Genomic_DNA"/>
</dbReference>
<dbReference type="InterPro" id="IPR038765">
    <property type="entry name" value="Papain-like_cys_pep_sf"/>
</dbReference>
<proteinExistence type="predicted"/>
<evidence type="ECO:0008006" key="3">
    <source>
        <dbReference type="Google" id="ProtNLM"/>
    </source>
</evidence>
<protein>
    <recommendedName>
        <fullName evidence="3">Permuted papain-like amidase YaeF/Yiix C92 family enzyme</fullName>
    </recommendedName>
</protein>
<dbReference type="AlphaFoldDB" id="A0A8J6TH50"/>
<reference evidence="1 2" key="1">
    <citation type="submission" date="2020-08" db="EMBL/GenBank/DDBJ databases">
        <title>Bridging the membrane lipid divide: bacteria of the FCB group superphylum have the potential to synthesize archaeal ether lipids.</title>
        <authorList>
            <person name="Villanueva L."/>
            <person name="Von Meijenfeldt F.A.B."/>
            <person name="Westbye A.B."/>
            <person name="Yadav S."/>
            <person name="Hopmans E.C."/>
            <person name="Dutilh B.E."/>
            <person name="Sinninghe Damste J.S."/>
        </authorList>
    </citation>
    <scope>NUCLEOTIDE SEQUENCE [LARGE SCALE GENOMIC DNA]</scope>
    <source>
        <strain evidence="1">NIOZ-UU36</strain>
    </source>
</reference>
<dbReference type="Gene3D" id="3.90.1720.10">
    <property type="entry name" value="endopeptidase domain like (from Nostoc punctiforme)"/>
    <property type="match status" value="1"/>
</dbReference>
<dbReference type="SUPFAM" id="SSF54001">
    <property type="entry name" value="Cysteine proteinases"/>
    <property type="match status" value="1"/>
</dbReference>
<sequence length="195" mass="21936">MIHTCQIEGLTLQTGDIICTMNGKPDILPGEFWLLVGRLVPGDVDHIAIFLGPDGRCVESGSRGVIDFHLQDEIWDAELMTEERGLLLDTFYGVSYPFAGMQLAEDEESLMRMKVAEYCLSQIGKPYNINFLNAESEKSFYCSQLAYKAYQQVGINLNTGLAMEQLPGTNEIIYPQEIWDGCVHRAVKRETVSFK</sequence>
<comment type="caution">
    <text evidence="1">The sequence shown here is derived from an EMBL/GenBank/DDBJ whole genome shotgun (WGS) entry which is preliminary data.</text>
</comment>
<organism evidence="1 2">
    <name type="scientific">Candidatus Desulfolinea nitratireducens</name>
    <dbReference type="NCBI Taxonomy" id="2841698"/>
    <lineage>
        <taxon>Bacteria</taxon>
        <taxon>Bacillati</taxon>
        <taxon>Chloroflexota</taxon>
        <taxon>Anaerolineae</taxon>
        <taxon>Anaerolineales</taxon>
        <taxon>Anaerolineales incertae sedis</taxon>
        <taxon>Candidatus Desulfolinea</taxon>
    </lineage>
</organism>
<dbReference type="InterPro" id="IPR024453">
    <property type="entry name" value="Peptidase_C92"/>
</dbReference>
<name>A0A8J6TH50_9CHLR</name>